<name>A0A1E1J9B0_LEIGU</name>
<dbReference type="EMBL" id="CALQ01001959">
    <property type="protein sequence ID" value="CCM20186.1"/>
    <property type="molecule type" value="Genomic_DNA"/>
</dbReference>
<accession>A0A1E1J9B0</accession>
<reference evidence="2" key="1">
    <citation type="submission" date="2012-08" db="EMBL/GenBank/DDBJ databases">
        <title>Comparative genomics of metastatic and non-metastatic Leishmania guyanensis provides insights into polygenic factors involved in Leishmania RNA virus infection.</title>
        <authorList>
            <person name="Smith D."/>
            <person name="Hertz-Fowler C."/>
            <person name="Martin R."/>
            <person name="Dickens N."/>
            <person name="Fasel N."/>
            <person name="Falquet L."/>
            <person name="Beverley S."/>
            <person name="Zangger H."/>
            <person name="Calderon-Copete S."/>
            <person name="Mottram J."/>
            <person name="Xenarios I."/>
        </authorList>
    </citation>
    <scope>NUCLEOTIDE SEQUENCE</scope>
    <source>
        <strain evidence="2">MHOM/BR/75/M4147/SSU:IR2SAT-LUC</strain>
    </source>
</reference>
<proteinExistence type="predicted"/>
<evidence type="ECO:0000313" key="2">
    <source>
        <dbReference type="EMBL" id="CCM20202.1"/>
    </source>
</evidence>
<evidence type="ECO:0000313" key="1">
    <source>
        <dbReference type="EMBL" id="CCM20186.1"/>
    </source>
</evidence>
<dbReference type="AlphaFoldDB" id="A0A1E1J9B0"/>
<organism evidence="2">
    <name type="scientific">Leishmania guyanensis</name>
    <dbReference type="NCBI Taxonomy" id="5670"/>
    <lineage>
        <taxon>Eukaryota</taxon>
        <taxon>Discoba</taxon>
        <taxon>Euglenozoa</taxon>
        <taxon>Kinetoplastea</taxon>
        <taxon>Metakinetoplastina</taxon>
        <taxon>Trypanosomatida</taxon>
        <taxon>Trypanosomatidae</taxon>
        <taxon>Leishmaniinae</taxon>
        <taxon>Leishmania</taxon>
        <taxon>Leishmania guyanensis species complex</taxon>
    </lineage>
</organism>
<sequence>MSYAPLSLLHYRQAPHLFLTLQLPSLFFGLCVSRIFRLVESKTVAFSMDYISADVSILISEHLPGQDGA</sequence>
<gene>
    <name evidence="1" type="ORF">BN36_NA76660</name>
    <name evidence="2" type="ORF">BN36_NA77000</name>
</gene>
<dbReference type="EMBL" id="CALQ01001967">
    <property type="protein sequence ID" value="CCM20202.1"/>
    <property type="molecule type" value="Genomic_DNA"/>
</dbReference>
<protein>
    <submittedName>
        <fullName evidence="2">Uncharacterized protein</fullName>
    </submittedName>
</protein>